<dbReference type="PANTHER" id="PTHR21485">
    <property type="entry name" value="HAD SUPERFAMILY MEMBERS CMAS AND KDSC"/>
    <property type="match status" value="1"/>
</dbReference>
<accession>A0AAJ6QQ49</accession>
<dbReference type="Gene3D" id="3.90.550.10">
    <property type="entry name" value="Spore Coat Polysaccharide Biosynthesis Protein SpsA, Chain A"/>
    <property type="match status" value="1"/>
</dbReference>
<dbReference type="InterPro" id="IPR029044">
    <property type="entry name" value="Nucleotide-diphossugar_trans"/>
</dbReference>
<dbReference type="CTD" id="317923"/>
<organism evidence="1 2">
    <name type="scientific">Galendromus occidentalis</name>
    <name type="common">western predatory mite</name>
    <dbReference type="NCBI Taxonomy" id="34638"/>
    <lineage>
        <taxon>Eukaryota</taxon>
        <taxon>Metazoa</taxon>
        <taxon>Ecdysozoa</taxon>
        <taxon>Arthropoda</taxon>
        <taxon>Chelicerata</taxon>
        <taxon>Arachnida</taxon>
        <taxon>Acari</taxon>
        <taxon>Parasitiformes</taxon>
        <taxon>Mesostigmata</taxon>
        <taxon>Gamasina</taxon>
        <taxon>Phytoseioidea</taxon>
        <taxon>Phytoseiidae</taxon>
        <taxon>Typhlodrominae</taxon>
        <taxon>Galendromus</taxon>
    </lineage>
</organism>
<dbReference type="InterPro" id="IPR050793">
    <property type="entry name" value="CMP-NeuNAc_synthase"/>
</dbReference>
<dbReference type="Proteomes" id="UP000694867">
    <property type="component" value="Unplaced"/>
</dbReference>
<dbReference type="GeneID" id="100906979"/>
<dbReference type="PANTHER" id="PTHR21485:SF3">
    <property type="entry name" value="N-ACYLNEURAMINATE CYTIDYLYLTRANSFERASE"/>
    <property type="match status" value="1"/>
</dbReference>
<dbReference type="KEGG" id="goe:100906979"/>
<sequence>MGDRRVLGLVLARSGSKGVPCKNRRMIAGRPMISWVLKPMQHCKLIDEVWVSTDDEQTAAIARSEGVNVFMRGERCATDEASSVSAVDEFLKQKPDFDFVVLVQCTAPCLHPCYLDEGLQLVLNGAYDSVFSTTRDFKWRWTELGSDGTTRPLNFDPAVRLCRQQWAGEIIESGHFYITRCPLARNGILQGGRCGFVEIPSHLCVEVDSDEDFAVAEQRLQKYGYKDNEVVLDAPREFQ</sequence>
<evidence type="ECO:0000313" key="1">
    <source>
        <dbReference type="Proteomes" id="UP000694867"/>
    </source>
</evidence>
<dbReference type="GO" id="GO:0008781">
    <property type="term" value="F:N-acylneuraminate cytidylyltransferase activity"/>
    <property type="evidence" value="ECO:0007669"/>
    <property type="project" value="TreeGrafter"/>
</dbReference>
<dbReference type="SUPFAM" id="SSF53448">
    <property type="entry name" value="Nucleotide-diphospho-sugar transferases"/>
    <property type="match status" value="1"/>
</dbReference>
<keyword evidence="2" id="KW-0808">Transferase</keyword>
<evidence type="ECO:0000313" key="2">
    <source>
        <dbReference type="RefSeq" id="XP_003740133.1"/>
    </source>
</evidence>
<reference evidence="2" key="1">
    <citation type="submission" date="2025-08" db="UniProtKB">
        <authorList>
            <consortium name="RefSeq"/>
        </authorList>
    </citation>
    <scope>IDENTIFICATION</scope>
</reference>
<dbReference type="AlphaFoldDB" id="A0AAJ6QQ49"/>
<dbReference type="CDD" id="cd02513">
    <property type="entry name" value="CMP-NeuAc_Synthase"/>
    <property type="match status" value="1"/>
</dbReference>
<name>A0AAJ6QQ49_9ACAR</name>
<protein>
    <submittedName>
        <fullName evidence="2">N-acylneuraminate cytidylyltransferase A</fullName>
    </submittedName>
</protein>
<gene>
    <name evidence="2" type="primary">LOC100906979</name>
</gene>
<dbReference type="InterPro" id="IPR003329">
    <property type="entry name" value="Cytidylyl_trans"/>
</dbReference>
<keyword evidence="1" id="KW-1185">Reference proteome</keyword>
<dbReference type="RefSeq" id="XP_003740133.1">
    <property type="nucleotide sequence ID" value="XM_003740085.1"/>
</dbReference>
<keyword evidence="2" id="KW-0548">Nucleotidyltransferase</keyword>
<proteinExistence type="predicted"/>
<dbReference type="Pfam" id="PF02348">
    <property type="entry name" value="CTP_transf_3"/>
    <property type="match status" value="1"/>
</dbReference>